<accession>A0ABZ1UDZ9</accession>
<dbReference type="InterPro" id="IPR000682">
    <property type="entry name" value="PCMT"/>
</dbReference>
<keyword evidence="6 12" id="KW-0489">Methyltransferase</keyword>
<dbReference type="Pfam" id="PF01135">
    <property type="entry name" value="PCMT"/>
    <property type="match status" value="1"/>
</dbReference>
<keyword evidence="8" id="KW-0949">S-adenosyl-L-methionine</keyword>
<proteinExistence type="inferred from homology"/>
<keyword evidence="13" id="KW-1185">Reference proteome</keyword>
<keyword evidence="7" id="KW-0808">Transferase</keyword>
<dbReference type="SUPFAM" id="SSF53335">
    <property type="entry name" value="S-adenosyl-L-methionine-dependent methyltransferases"/>
    <property type="match status" value="1"/>
</dbReference>
<evidence type="ECO:0000256" key="11">
    <source>
        <dbReference type="ARBA" id="ARBA00031350"/>
    </source>
</evidence>
<protein>
    <recommendedName>
        <fullName evidence="4">Protein-L-isoaspartate O-methyltransferase</fullName>
        <ecNumber evidence="3">2.1.1.77</ecNumber>
    </recommendedName>
    <alternativeName>
        <fullName evidence="11">L-isoaspartyl protein carboxyl methyltransferase</fullName>
    </alternativeName>
    <alternativeName>
        <fullName evidence="9">Protein L-isoaspartyl methyltransferase</fullName>
    </alternativeName>
    <alternativeName>
        <fullName evidence="10">Protein-beta-aspartate methyltransferase</fullName>
    </alternativeName>
</protein>
<evidence type="ECO:0000256" key="7">
    <source>
        <dbReference type="ARBA" id="ARBA00022679"/>
    </source>
</evidence>
<evidence type="ECO:0000256" key="2">
    <source>
        <dbReference type="ARBA" id="ARBA00005369"/>
    </source>
</evidence>
<evidence type="ECO:0000313" key="12">
    <source>
        <dbReference type="EMBL" id="WUQ88474.1"/>
    </source>
</evidence>
<organism evidence="12 13">
    <name type="scientific">Kitasatospora purpeofusca</name>
    <dbReference type="NCBI Taxonomy" id="67352"/>
    <lineage>
        <taxon>Bacteria</taxon>
        <taxon>Bacillati</taxon>
        <taxon>Actinomycetota</taxon>
        <taxon>Actinomycetes</taxon>
        <taxon>Kitasatosporales</taxon>
        <taxon>Streptomycetaceae</taxon>
        <taxon>Kitasatospora</taxon>
    </lineage>
</organism>
<dbReference type="GO" id="GO:0008168">
    <property type="term" value="F:methyltransferase activity"/>
    <property type="evidence" value="ECO:0007669"/>
    <property type="project" value="UniProtKB-KW"/>
</dbReference>
<evidence type="ECO:0000256" key="5">
    <source>
        <dbReference type="ARBA" id="ARBA00022490"/>
    </source>
</evidence>
<dbReference type="RefSeq" id="WP_328959021.1">
    <property type="nucleotide sequence ID" value="NZ_CP108110.1"/>
</dbReference>
<dbReference type="EC" id="2.1.1.77" evidence="3"/>
<evidence type="ECO:0000313" key="13">
    <source>
        <dbReference type="Proteomes" id="UP001432222"/>
    </source>
</evidence>
<comment type="similarity">
    <text evidence="2">Belongs to the methyltransferase superfamily. L-isoaspartyl/D-aspartyl protein methyltransferase family.</text>
</comment>
<gene>
    <name evidence="12" type="ORF">OHA16_39070</name>
</gene>
<evidence type="ECO:0000256" key="3">
    <source>
        <dbReference type="ARBA" id="ARBA00011890"/>
    </source>
</evidence>
<evidence type="ECO:0000256" key="4">
    <source>
        <dbReference type="ARBA" id="ARBA00013346"/>
    </source>
</evidence>
<evidence type="ECO:0000256" key="10">
    <source>
        <dbReference type="ARBA" id="ARBA00031323"/>
    </source>
</evidence>
<dbReference type="GO" id="GO:0032259">
    <property type="term" value="P:methylation"/>
    <property type="evidence" value="ECO:0007669"/>
    <property type="project" value="UniProtKB-KW"/>
</dbReference>
<dbReference type="EMBL" id="CP108110">
    <property type="protein sequence ID" value="WUQ88474.1"/>
    <property type="molecule type" value="Genomic_DNA"/>
</dbReference>
<name>A0ABZ1UDZ9_9ACTN</name>
<keyword evidence="5" id="KW-0963">Cytoplasm</keyword>
<comment type="subcellular location">
    <subcellularLocation>
        <location evidence="1">Cytoplasm</location>
    </subcellularLocation>
</comment>
<dbReference type="Gene3D" id="3.40.50.150">
    <property type="entry name" value="Vaccinia Virus protein VP39"/>
    <property type="match status" value="1"/>
</dbReference>
<evidence type="ECO:0000256" key="1">
    <source>
        <dbReference type="ARBA" id="ARBA00004496"/>
    </source>
</evidence>
<reference evidence="12" key="1">
    <citation type="submission" date="2022-10" db="EMBL/GenBank/DDBJ databases">
        <title>The complete genomes of actinobacterial strains from the NBC collection.</title>
        <authorList>
            <person name="Joergensen T.S."/>
            <person name="Alvarez Arevalo M."/>
            <person name="Sterndorff E.B."/>
            <person name="Faurdal D."/>
            <person name="Vuksanovic O."/>
            <person name="Mourched A.-S."/>
            <person name="Charusanti P."/>
            <person name="Shaw S."/>
            <person name="Blin K."/>
            <person name="Weber T."/>
        </authorList>
    </citation>
    <scope>NUCLEOTIDE SEQUENCE</scope>
    <source>
        <strain evidence="12">NBC_00222</strain>
    </source>
</reference>
<dbReference type="PANTHER" id="PTHR11579">
    <property type="entry name" value="PROTEIN-L-ISOASPARTATE O-METHYLTRANSFERASE"/>
    <property type="match status" value="1"/>
</dbReference>
<evidence type="ECO:0000256" key="8">
    <source>
        <dbReference type="ARBA" id="ARBA00022691"/>
    </source>
</evidence>
<evidence type="ECO:0000256" key="6">
    <source>
        <dbReference type="ARBA" id="ARBA00022603"/>
    </source>
</evidence>
<dbReference type="InterPro" id="IPR029063">
    <property type="entry name" value="SAM-dependent_MTases_sf"/>
</dbReference>
<evidence type="ECO:0000256" key="9">
    <source>
        <dbReference type="ARBA" id="ARBA00030757"/>
    </source>
</evidence>
<sequence>MDLAKRRAAMDEAMAARGDWPERSPWLREAVAALPRDVFAPDRLWRWDGQQYTAADRHADAESWAAVLYAGPDEAAVTQVTGGLASSSISAPGVVVDMLDSLRLEPGQRVWDIGGGQGWNAALAAWRAGPGRVVSTEIDAGLADFARRRLADSGLEVEVLTGDATTTGPGGRRFDRVIATYAVERVPWTWVEACRPGGRIVYPWGRLGHVALTVADNGSSASGWVQGLAQFMADRTGPVPPTAGWAGYTAVRGSGPAVFERRIDRDLAPLEGDWNLRFALRVAVPDAMVTTGRDEDGINAWVHDGRSSWASFSAVGDGTTVLHQGGERRIGDALMTAWTVWEGLDRPEPYDFGITVTPDRQWVWLNDPGVDGPRWPIGDTAPAASR</sequence>
<dbReference type="Proteomes" id="UP001432222">
    <property type="component" value="Chromosome"/>
</dbReference>
<dbReference type="CDD" id="cd02440">
    <property type="entry name" value="AdoMet_MTases"/>
    <property type="match status" value="1"/>
</dbReference>
<dbReference type="PANTHER" id="PTHR11579:SF0">
    <property type="entry name" value="PROTEIN-L-ISOASPARTATE(D-ASPARTATE) O-METHYLTRANSFERASE"/>
    <property type="match status" value="1"/>
</dbReference>